<feature type="domain" description="PPIase FKBP-type" evidence="10">
    <location>
        <begin position="6"/>
        <end position="90"/>
    </location>
</feature>
<evidence type="ECO:0000256" key="7">
    <source>
        <dbReference type="ARBA" id="ARBA00023235"/>
    </source>
</evidence>
<dbReference type="Gene3D" id="2.40.10.330">
    <property type="match status" value="1"/>
</dbReference>
<keyword evidence="6" id="KW-0143">Chaperone</keyword>
<evidence type="ECO:0000256" key="9">
    <source>
        <dbReference type="PROSITE-ProRule" id="PRU00277"/>
    </source>
</evidence>
<dbReference type="PROSITE" id="PS50059">
    <property type="entry name" value="FKBP_PPIASE"/>
    <property type="match status" value="1"/>
</dbReference>
<dbReference type="AlphaFoldDB" id="A0A0A2ES35"/>
<dbReference type="PANTHER" id="PTHR47861">
    <property type="entry name" value="FKBP-TYPE PEPTIDYL-PROLYL CIS-TRANS ISOMERASE SLYD"/>
    <property type="match status" value="1"/>
</dbReference>
<dbReference type="GO" id="GO:0005737">
    <property type="term" value="C:cytoplasm"/>
    <property type="evidence" value="ECO:0007669"/>
    <property type="project" value="UniProtKB-SubCell"/>
</dbReference>
<dbReference type="InterPro" id="IPR046357">
    <property type="entry name" value="PPIase_dom_sf"/>
</dbReference>
<dbReference type="Gene3D" id="3.10.50.40">
    <property type="match status" value="1"/>
</dbReference>
<organism evidence="11 12">
    <name type="scientific">Porphyromonas cangingivalis</name>
    <dbReference type="NCBI Taxonomy" id="36874"/>
    <lineage>
        <taxon>Bacteria</taxon>
        <taxon>Pseudomonadati</taxon>
        <taxon>Bacteroidota</taxon>
        <taxon>Bacteroidia</taxon>
        <taxon>Bacteroidales</taxon>
        <taxon>Porphyromonadaceae</taxon>
        <taxon>Porphyromonas</taxon>
    </lineage>
</organism>
<keyword evidence="5 9" id="KW-0697">Rotamase</keyword>
<comment type="caution">
    <text evidence="11">The sequence shown here is derived from an EMBL/GenBank/DDBJ whole genome shotgun (WGS) entry which is preliminary data.</text>
</comment>
<dbReference type="Proteomes" id="UP000030125">
    <property type="component" value="Unassembled WGS sequence"/>
</dbReference>
<comment type="catalytic activity">
    <reaction evidence="1 9">
        <text>[protein]-peptidylproline (omega=180) = [protein]-peptidylproline (omega=0)</text>
        <dbReference type="Rhea" id="RHEA:16237"/>
        <dbReference type="Rhea" id="RHEA-COMP:10747"/>
        <dbReference type="Rhea" id="RHEA-COMP:10748"/>
        <dbReference type="ChEBI" id="CHEBI:83833"/>
        <dbReference type="ChEBI" id="CHEBI:83834"/>
        <dbReference type="EC" id="5.2.1.8"/>
    </reaction>
</comment>
<keyword evidence="7 9" id="KW-0413">Isomerase</keyword>
<reference evidence="11 12" key="1">
    <citation type="submission" date="2014-08" db="EMBL/GenBank/DDBJ databases">
        <title>Porphyromonas cangingivalis strain:COT-109_OH1386 Genome sequencing.</title>
        <authorList>
            <person name="Wallis C."/>
            <person name="Deusch O."/>
            <person name="O'Flynn C."/>
            <person name="Davis I."/>
            <person name="Jospin G."/>
            <person name="Darling A.E."/>
            <person name="Coil D.A."/>
            <person name="Alexiev A."/>
            <person name="Horsfall A."/>
            <person name="Kirkwood N."/>
            <person name="Harris S."/>
            <person name="Eisen J.A."/>
        </authorList>
    </citation>
    <scope>NUCLEOTIDE SEQUENCE [LARGE SCALE GENOMIC DNA]</scope>
    <source>
        <strain evidence="12">COT-109 OH1386</strain>
    </source>
</reference>
<dbReference type="InterPro" id="IPR048261">
    <property type="entry name" value="SlpA/SlyD-like_ins_sf"/>
</dbReference>
<evidence type="ECO:0000256" key="2">
    <source>
        <dbReference type="ARBA" id="ARBA00004496"/>
    </source>
</evidence>
<evidence type="ECO:0000256" key="3">
    <source>
        <dbReference type="ARBA" id="ARBA00006577"/>
    </source>
</evidence>
<dbReference type="EC" id="5.2.1.8" evidence="9"/>
<name>A0A0A2ES35_PORCN</name>
<keyword evidence="4" id="KW-0963">Cytoplasm</keyword>
<sequence>MKVDKNLLVKAQYTLYTVATDGKEEMVEQTAPEMPLVYIQGMGLMLPEFENNLLGLAQGEKFDFVLTPEQAYGEVSEDYITTLPKEVFLVDGEFDEEVVFVGGQVPMLDADGNQLLGKVLEITDSGVKMDFNPFLAGQTLHFVGEIQEVSEPTPDEVQAILNPHAGGGCCGCGSEEQGGGCSSGGCSTDSCGCGSGGCGC</sequence>
<dbReference type="GO" id="GO:0042026">
    <property type="term" value="P:protein refolding"/>
    <property type="evidence" value="ECO:0007669"/>
    <property type="project" value="UniProtKB-ARBA"/>
</dbReference>
<keyword evidence="12" id="KW-1185">Reference proteome</keyword>
<comment type="function">
    <text evidence="8">Also involved in hydrogenase metallocenter assembly, probably by participating in the nickel insertion step. This function in hydrogenase biosynthesis requires chaperone activity and the presence of the metal-binding domain, but not PPIase activity.</text>
</comment>
<evidence type="ECO:0000313" key="12">
    <source>
        <dbReference type="Proteomes" id="UP000030125"/>
    </source>
</evidence>
<comment type="similarity">
    <text evidence="3">Belongs to the FKBP-type PPIase family.</text>
</comment>
<evidence type="ECO:0000256" key="4">
    <source>
        <dbReference type="ARBA" id="ARBA00022490"/>
    </source>
</evidence>
<evidence type="ECO:0000313" key="11">
    <source>
        <dbReference type="EMBL" id="KGN80300.1"/>
    </source>
</evidence>
<dbReference type="InterPro" id="IPR001179">
    <property type="entry name" value="PPIase_FKBP_dom"/>
</dbReference>
<dbReference type="GO" id="GO:0003755">
    <property type="term" value="F:peptidyl-prolyl cis-trans isomerase activity"/>
    <property type="evidence" value="ECO:0007669"/>
    <property type="project" value="UniProtKB-KW"/>
</dbReference>
<accession>A0A0A2ES35</accession>
<evidence type="ECO:0000259" key="10">
    <source>
        <dbReference type="PROSITE" id="PS50059"/>
    </source>
</evidence>
<dbReference type="EMBL" id="JQJD01000043">
    <property type="protein sequence ID" value="KGN80300.1"/>
    <property type="molecule type" value="Genomic_DNA"/>
</dbReference>
<dbReference type="RefSeq" id="WP_036851818.1">
    <property type="nucleotide sequence ID" value="NZ_JQJD01000043.1"/>
</dbReference>
<dbReference type="eggNOG" id="COG1047">
    <property type="taxonomic scope" value="Bacteria"/>
</dbReference>
<evidence type="ECO:0000256" key="6">
    <source>
        <dbReference type="ARBA" id="ARBA00023186"/>
    </source>
</evidence>
<dbReference type="SUPFAM" id="SSF54534">
    <property type="entry name" value="FKBP-like"/>
    <property type="match status" value="1"/>
</dbReference>
<evidence type="ECO:0000256" key="1">
    <source>
        <dbReference type="ARBA" id="ARBA00000971"/>
    </source>
</evidence>
<evidence type="ECO:0000256" key="5">
    <source>
        <dbReference type="ARBA" id="ARBA00023110"/>
    </source>
</evidence>
<gene>
    <name evidence="11" type="ORF">HQ35_06350</name>
</gene>
<dbReference type="OrthoDB" id="9808891at2"/>
<evidence type="ECO:0000256" key="8">
    <source>
        <dbReference type="ARBA" id="ARBA00037071"/>
    </source>
</evidence>
<protein>
    <recommendedName>
        <fullName evidence="9">peptidylprolyl isomerase</fullName>
        <ecNumber evidence="9">5.2.1.8</ecNumber>
    </recommendedName>
</protein>
<comment type="subcellular location">
    <subcellularLocation>
        <location evidence="2">Cytoplasm</location>
    </subcellularLocation>
</comment>
<dbReference type="PANTHER" id="PTHR47861:SF3">
    <property type="entry name" value="FKBP-TYPE PEPTIDYL-PROLYL CIS-TRANS ISOMERASE SLYD"/>
    <property type="match status" value="1"/>
</dbReference>
<proteinExistence type="inferred from homology"/>
<dbReference type="STRING" id="36874.HQ34_01115"/>